<organism evidence="1 2">
    <name type="scientific">Galerina marginata (strain CBS 339.88)</name>
    <dbReference type="NCBI Taxonomy" id="685588"/>
    <lineage>
        <taxon>Eukaryota</taxon>
        <taxon>Fungi</taxon>
        <taxon>Dikarya</taxon>
        <taxon>Basidiomycota</taxon>
        <taxon>Agaricomycotina</taxon>
        <taxon>Agaricomycetes</taxon>
        <taxon>Agaricomycetidae</taxon>
        <taxon>Agaricales</taxon>
        <taxon>Agaricineae</taxon>
        <taxon>Strophariaceae</taxon>
        <taxon>Galerina</taxon>
    </lineage>
</organism>
<evidence type="ECO:0000313" key="1">
    <source>
        <dbReference type="EMBL" id="KDR69777.1"/>
    </source>
</evidence>
<dbReference type="HOGENOM" id="CLU_085123_0_0_1"/>
<dbReference type="Gene3D" id="1.10.10.2360">
    <property type="match status" value="1"/>
</dbReference>
<accession>A0A067SIC9</accession>
<sequence length="241" mass="26728">MSASDGIIFMSMGVTENKTFEESRVEDYSKAYQATGRPPQPCPQVPTDELQRGALNLPPLFQPKKIKLSEDSPVQQKVPFVEPNQFPVGQEFRLFTNAGEKYHAICCMPEYEKFCHEELRCYAYMKGNIKSPVPIVMHPFIQPSRDVVPLPGTVEDKLQSQCSEPGYDKHSSEEFHVAFLLHGRELTSAELLAYQPGIPPGAIAPPPPPLAPVATSLPTPIPQPIYSASTSTIPKFTFGLR</sequence>
<name>A0A067SIC9_GALM3</name>
<dbReference type="OrthoDB" id="3234974at2759"/>
<evidence type="ECO:0000313" key="2">
    <source>
        <dbReference type="Proteomes" id="UP000027222"/>
    </source>
</evidence>
<dbReference type="EMBL" id="KL142400">
    <property type="protein sequence ID" value="KDR69777.1"/>
    <property type="molecule type" value="Genomic_DNA"/>
</dbReference>
<dbReference type="Proteomes" id="UP000027222">
    <property type="component" value="Unassembled WGS sequence"/>
</dbReference>
<dbReference type="AlphaFoldDB" id="A0A067SIC9"/>
<dbReference type="STRING" id="685588.A0A067SIC9"/>
<protein>
    <submittedName>
        <fullName evidence="1">Uncharacterized protein</fullName>
    </submittedName>
</protein>
<keyword evidence="2" id="KW-1185">Reference proteome</keyword>
<proteinExistence type="predicted"/>
<reference evidence="2" key="1">
    <citation type="journal article" date="2014" name="Proc. Natl. Acad. Sci. U.S.A.">
        <title>Extensive sampling of basidiomycete genomes demonstrates inadequacy of the white-rot/brown-rot paradigm for wood decay fungi.</title>
        <authorList>
            <person name="Riley R."/>
            <person name="Salamov A.A."/>
            <person name="Brown D.W."/>
            <person name="Nagy L.G."/>
            <person name="Floudas D."/>
            <person name="Held B.W."/>
            <person name="Levasseur A."/>
            <person name="Lombard V."/>
            <person name="Morin E."/>
            <person name="Otillar R."/>
            <person name="Lindquist E.A."/>
            <person name="Sun H."/>
            <person name="LaButti K.M."/>
            <person name="Schmutz J."/>
            <person name="Jabbour D."/>
            <person name="Luo H."/>
            <person name="Baker S.E."/>
            <person name="Pisabarro A.G."/>
            <person name="Walton J.D."/>
            <person name="Blanchette R.A."/>
            <person name="Henrissat B."/>
            <person name="Martin F."/>
            <person name="Cullen D."/>
            <person name="Hibbett D.S."/>
            <person name="Grigoriev I.V."/>
        </authorList>
    </citation>
    <scope>NUCLEOTIDE SEQUENCE [LARGE SCALE GENOMIC DNA]</scope>
    <source>
        <strain evidence="2">CBS 339.88</strain>
    </source>
</reference>
<gene>
    <name evidence="1" type="ORF">GALMADRAFT_255560</name>
</gene>